<dbReference type="SUPFAM" id="SSF50182">
    <property type="entry name" value="Sm-like ribonucleoproteins"/>
    <property type="match status" value="1"/>
</dbReference>
<keyword evidence="5 7" id="KW-1133">Transmembrane helix</keyword>
<dbReference type="RefSeq" id="WP_265966901.1">
    <property type="nucleotide sequence ID" value="NZ_JAPEVI010000003.1"/>
</dbReference>
<dbReference type="InterPro" id="IPR049278">
    <property type="entry name" value="MS_channel_C"/>
</dbReference>
<keyword evidence="8" id="KW-0732">Signal</keyword>
<evidence type="ECO:0000256" key="2">
    <source>
        <dbReference type="ARBA" id="ARBA00008017"/>
    </source>
</evidence>
<dbReference type="Pfam" id="PF00924">
    <property type="entry name" value="MS_channel_2nd"/>
    <property type="match status" value="1"/>
</dbReference>
<keyword evidence="4 7" id="KW-0812">Transmembrane</keyword>
<dbReference type="InterPro" id="IPR006685">
    <property type="entry name" value="MscS_channel_2nd"/>
</dbReference>
<feature type="transmembrane region" description="Helical" evidence="7">
    <location>
        <begin position="397"/>
        <end position="419"/>
    </location>
</feature>
<name>A0ABT3R9T3_9HYPH</name>
<dbReference type="Pfam" id="PF21082">
    <property type="entry name" value="MS_channel_3rd"/>
    <property type="match status" value="1"/>
</dbReference>
<dbReference type="SUPFAM" id="SSF82689">
    <property type="entry name" value="Mechanosensitive channel protein MscS (YggB), C-terminal domain"/>
    <property type="match status" value="1"/>
</dbReference>
<dbReference type="PANTHER" id="PTHR30566">
    <property type="entry name" value="YNAI-RELATED MECHANOSENSITIVE ION CHANNEL"/>
    <property type="match status" value="1"/>
</dbReference>
<feature type="domain" description="Mechanosensitive ion channel MscS" evidence="9">
    <location>
        <begin position="421"/>
        <end position="486"/>
    </location>
</feature>
<evidence type="ECO:0000256" key="1">
    <source>
        <dbReference type="ARBA" id="ARBA00004651"/>
    </source>
</evidence>
<dbReference type="InterPro" id="IPR011014">
    <property type="entry name" value="MscS_channel_TM-2"/>
</dbReference>
<evidence type="ECO:0000256" key="5">
    <source>
        <dbReference type="ARBA" id="ARBA00022989"/>
    </source>
</evidence>
<evidence type="ECO:0000256" key="3">
    <source>
        <dbReference type="ARBA" id="ARBA00022475"/>
    </source>
</evidence>
<accession>A0ABT3R9T3</accession>
<dbReference type="InterPro" id="IPR023408">
    <property type="entry name" value="MscS_beta-dom_sf"/>
</dbReference>
<dbReference type="Gene3D" id="3.30.70.100">
    <property type="match status" value="1"/>
</dbReference>
<evidence type="ECO:0000259" key="10">
    <source>
        <dbReference type="Pfam" id="PF21082"/>
    </source>
</evidence>
<feature type="transmembrane region" description="Helical" evidence="7">
    <location>
        <begin position="334"/>
        <end position="359"/>
    </location>
</feature>
<evidence type="ECO:0000313" key="12">
    <source>
        <dbReference type="Proteomes" id="UP001300261"/>
    </source>
</evidence>
<dbReference type="PANTHER" id="PTHR30566:SF5">
    <property type="entry name" value="MECHANOSENSITIVE ION CHANNEL PROTEIN 1, MITOCHONDRIAL-RELATED"/>
    <property type="match status" value="1"/>
</dbReference>
<feature type="signal peptide" evidence="8">
    <location>
        <begin position="1"/>
        <end position="25"/>
    </location>
</feature>
<organism evidence="11 12">
    <name type="scientific">Roseibium salinum</name>
    <dbReference type="NCBI Taxonomy" id="1604349"/>
    <lineage>
        <taxon>Bacteria</taxon>
        <taxon>Pseudomonadati</taxon>
        <taxon>Pseudomonadota</taxon>
        <taxon>Alphaproteobacteria</taxon>
        <taxon>Hyphomicrobiales</taxon>
        <taxon>Stappiaceae</taxon>
        <taxon>Roseibium</taxon>
    </lineage>
</organism>
<gene>
    <name evidence="11" type="ORF">ON753_25965</name>
</gene>
<dbReference type="InterPro" id="IPR011066">
    <property type="entry name" value="MscS_channel_C_sf"/>
</dbReference>
<reference evidence="11 12" key="1">
    <citation type="journal article" date="2016" name="Int. J. Syst. Evol. Microbiol.">
        <title>Labrenzia salina sp. nov., isolated from the rhizosphere of the halophyte Arthrocnemum macrostachyum.</title>
        <authorList>
            <person name="Camacho M."/>
            <person name="Redondo-Gomez S."/>
            <person name="Rodriguez-Llorente I."/>
            <person name="Rohde M."/>
            <person name="Sproer C."/>
            <person name="Schumann P."/>
            <person name="Klenk H.P."/>
            <person name="Montero-Calasanz M.D.C."/>
        </authorList>
    </citation>
    <scope>NUCLEOTIDE SEQUENCE [LARGE SCALE GENOMIC DNA]</scope>
    <source>
        <strain evidence="11 12">DSM 29163</strain>
    </source>
</reference>
<feature type="transmembrane region" description="Helical" evidence="7">
    <location>
        <begin position="293"/>
        <end position="314"/>
    </location>
</feature>
<keyword evidence="3" id="KW-1003">Cell membrane</keyword>
<evidence type="ECO:0000256" key="8">
    <source>
        <dbReference type="SAM" id="SignalP"/>
    </source>
</evidence>
<protein>
    <submittedName>
        <fullName evidence="11">Mechanosensitive ion channel family protein</fullName>
    </submittedName>
</protein>
<evidence type="ECO:0000256" key="6">
    <source>
        <dbReference type="ARBA" id="ARBA00023136"/>
    </source>
</evidence>
<dbReference type="InterPro" id="IPR010920">
    <property type="entry name" value="LSM_dom_sf"/>
</dbReference>
<evidence type="ECO:0000313" key="11">
    <source>
        <dbReference type="EMBL" id="MCX2725765.1"/>
    </source>
</evidence>
<feature type="domain" description="Mechanosensitive ion channel MscS C-terminal" evidence="10">
    <location>
        <begin position="497"/>
        <end position="610"/>
    </location>
</feature>
<comment type="similarity">
    <text evidence="2">Belongs to the MscS (TC 1.A.23) family.</text>
</comment>
<evidence type="ECO:0000256" key="7">
    <source>
        <dbReference type="SAM" id="Phobius"/>
    </source>
</evidence>
<feature type="transmembrane region" description="Helical" evidence="7">
    <location>
        <begin position="259"/>
        <end position="281"/>
    </location>
</feature>
<comment type="subcellular location">
    <subcellularLocation>
        <location evidence="1">Cell membrane</location>
        <topology evidence="1">Multi-pass membrane protein</topology>
    </subcellularLocation>
</comment>
<dbReference type="Proteomes" id="UP001300261">
    <property type="component" value="Unassembled WGS sequence"/>
</dbReference>
<keyword evidence="12" id="KW-1185">Reference proteome</keyword>
<evidence type="ECO:0000259" key="9">
    <source>
        <dbReference type="Pfam" id="PF00924"/>
    </source>
</evidence>
<dbReference type="SUPFAM" id="SSF82861">
    <property type="entry name" value="Mechanosensitive channel protein MscS (YggB), transmembrane region"/>
    <property type="match status" value="1"/>
</dbReference>
<comment type="caution">
    <text evidence="11">The sequence shown here is derived from an EMBL/GenBank/DDBJ whole genome shotgun (WGS) entry which is preliminary data.</text>
</comment>
<sequence length="610" mass="68286">MSIRKRLLRLVLALFVVVLGTGAFAQSPSSERVDSDTGVLSAASENPHDLKTILDQLAQPDEENRQPLEELLEPANTNSPRDTIVSFVKLTQRYYDLLRQNAYTAEDDAELQHLYDEMQWFFDLRDVAPSLRQDVAVSSAVYLREVIDRIGLPQVDQIPDRKQMLAAIGEGDPPAWKIGNSPLVITRIDEGPNQGKYVFSAETLESVEDLFWQLRSFPYRSSAAENFYEASFLTPRPTLQAWSDSLPAWMHKGFLGQTIWQWMAMVLLFAIAALLIWLLSSVLKQISRNAQPLLRNAILLLVPLFVVVESYVLYDLLGDKIFITGLVFQTAVYIIYGMALVAGVVFIFSLGTVLIELVASTKRAKHRPSDMHLLILGIRVASIVAIIVVVLQGMYLMGFSLATILAGAGVTGLAIALAAQNTLRNIFGSLMLLLDKPFKVGQRIKIKGYEGVVEDIGMRSTRLRLLSGHLVSIPNENLAGLDIENVDMRPAIQRTINLPLPYDTALEKVQRAITILHEILSVSGSAVTTTGDRPSPQGKPLGREDRTLQHSNEAINHPEHPPRVFFNEINPDSLNIIVTYWYSPPDHYAYLDHCQMINHEIIRRFREEGL</sequence>
<feature type="transmembrane region" description="Helical" evidence="7">
    <location>
        <begin position="371"/>
        <end position="391"/>
    </location>
</feature>
<dbReference type="Gene3D" id="2.30.30.60">
    <property type="match status" value="1"/>
</dbReference>
<evidence type="ECO:0000256" key="4">
    <source>
        <dbReference type="ARBA" id="ARBA00022692"/>
    </source>
</evidence>
<dbReference type="EMBL" id="JAPEVI010000003">
    <property type="protein sequence ID" value="MCX2725765.1"/>
    <property type="molecule type" value="Genomic_DNA"/>
</dbReference>
<proteinExistence type="inferred from homology"/>
<dbReference type="Gene3D" id="1.10.287.1260">
    <property type="match status" value="1"/>
</dbReference>
<feature type="chain" id="PRO_5045131896" evidence="8">
    <location>
        <begin position="26"/>
        <end position="610"/>
    </location>
</feature>
<keyword evidence="6 7" id="KW-0472">Membrane</keyword>